<name>A0A6A6P317_9PEZI</name>
<dbReference type="Proteomes" id="UP000799766">
    <property type="component" value="Unassembled WGS sequence"/>
</dbReference>
<evidence type="ECO:0000313" key="3">
    <source>
        <dbReference type="Proteomes" id="UP000799766"/>
    </source>
</evidence>
<sequence length="182" mass="19824">MGTILTQTVARSLEVAMNPQEPSPPTSGPRIPKGPLKPPSKKQTNVFSYTEPAITPRDLLLQCSRKKDGTHPDAHAPALAPASRQYTCRLQQTRVSDISGNAPPLCSHQATRVQLRHPAVAVPRRKVRGAARRDAESEPERRRPGQRFSQCRDLKEAAEMLAPPSLQAASQPSSEAASRGTR</sequence>
<evidence type="ECO:0000256" key="1">
    <source>
        <dbReference type="SAM" id="MobiDB-lite"/>
    </source>
</evidence>
<proteinExistence type="predicted"/>
<keyword evidence="3" id="KW-1185">Reference proteome</keyword>
<reference evidence="2" key="1">
    <citation type="journal article" date="2020" name="Stud. Mycol.">
        <title>101 Dothideomycetes genomes: a test case for predicting lifestyles and emergence of pathogens.</title>
        <authorList>
            <person name="Haridas S."/>
            <person name="Albert R."/>
            <person name="Binder M."/>
            <person name="Bloem J."/>
            <person name="Labutti K."/>
            <person name="Salamov A."/>
            <person name="Andreopoulos B."/>
            <person name="Baker S."/>
            <person name="Barry K."/>
            <person name="Bills G."/>
            <person name="Bluhm B."/>
            <person name="Cannon C."/>
            <person name="Castanera R."/>
            <person name="Culley D."/>
            <person name="Daum C."/>
            <person name="Ezra D."/>
            <person name="Gonzalez J."/>
            <person name="Henrissat B."/>
            <person name="Kuo A."/>
            <person name="Liang C."/>
            <person name="Lipzen A."/>
            <person name="Lutzoni F."/>
            <person name="Magnuson J."/>
            <person name="Mondo S."/>
            <person name="Nolan M."/>
            <person name="Ohm R."/>
            <person name="Pangilinan J."/>
            <person name="Park H.-J."/>
            <person name="Ramirez L."/>
            <person name="Alfaro M."/>
            <person name="Sun H."/>
            <person name="Tritt A."/>
            <person name="Yoshinaga Y."/>
            <person name="Zwiers L.-H."/>
            <person name="Turgeon B."/>
            <person name="Goodwin S."/>
            <person name="Spatafora J."/>
            <person name="Crous P."/>
            <person name="Grigoriev I."/>
        </authorList>
    </citation>
    <scope>NUCLEOTIDE SEQUENCE</scope>
    <source>
        <strain evidence="2">ATCC 16933</strain>
    </source>
</reference>
<feature type="compositionally biased region" description="Low complexity" evidence="1">
    <location>
        <begin position="161"/>
        <end position="182"/>
    </location>
</feature>
<feature type="compositionally biased region" description="Basic and acidic residues" evidence="1">
    <location>
        <begin position="131"/>
        <end position="143"/>
    </location>
</feature>
<dbReference type="EMBL" id="MU001678">
    <property type="protein sequence ID" value="KAF2458279.1"/>
    <property type="molecule type" value="Genomic_DNA"/>
</dbReference>
<dbReference type="AlphaFoldDB" id="A0A6A6P317"/>
<accession>A0A6A6P317</accession>
<feature type="region of interest" description="Disordered" evidence="1">
    <location>
        <begin position="116"/>
        <end position="182"/>
    </location>
</feature>
<organism evidence="2 3">
    <name type="scientific">Lineolata rhizophorae</name>
    <dbReference type="NCBI Taxonomy" id="578093"/>
    <lineage>
        <taxon>Eukaryota</taxon>
        <taxon>Fungi</taxon>
        <taxon>Dikarya</taxon>
        <taxon>Ascomycota</taxon>
        <taxon>Pezizomycotina</taxon>
        <taxon>Dothideomycetes</taxon>
        <taxon>Dothideomycetes incertae sedis</taxon>
        <taxon>Lineolatales</taxon>
        <taxon>Lineolataceae</taxon>
        <taxon>Lineolata</taxon>
    </lineage>
</organism>
<feature type="region of interest" description="Disordered" evidence="1">
    <location>
        <begin position="14"/>
        <end position="44"/>
    </location>
</feature>
<evidence type="ECO:0000313" key="2">
    <source>
        <dbReference type="EMBL" id="KAF2458279.1"/>
    </source>
</evidence>
<gene>
    <name evidence="2" type="ORF">BDY21DRAFT_342045</name>
</gene>
<protein>
    <submittedName>
        <fullName evidence="2">Uncharacterized protein</fullName>
    </submittedName>
</protein>